<evidence type="ECO:0000256" key="4">
    <source>
        <dbReference type="PROSITE-ProRule" id="PRU01193"/>
    </source>
</evidence>
<evidence type="ECO:0000256" key="5">
    <source>
        <dbReference type="SAM" id="Phobius"/>
    </source>
</evidence>
<feature type="transmembrane region" description="Helical" evidence="5">
    <location>
        <begin position="54"/>
        <end position="76"/>
    </location>
</feature>
<comment type="subcellular location">
    <subcellularLocation>
        <location evidence="1">Cell membrane</location>
        <topology evidence="1">Multi-pass membrane protein</topology>
    </subcellularLocation>
</comment>
<accession>A0ABN2RBG4</accession>
<dbReference type="InterPro" id="IPR000644">
    <property type="entry name" value="CBS_dom"/>
</dbReference>
<dbReference type="InterPro" id="IPR002550">
    <property type="entry name" value="CNNM"/>
</dbReference>
<evidence type="ECO:0000259" key="6">
    <source>
        <dbReference type="PROSITE" id="PS51371"/>
    </source>
</evidence>
<dbReference type="SMART" id="SM00116">
    <property type="entry name" value="CBS"/>
    <property type="match status" value="2"/>
</dbReference>
<dbReference type="InterPro" id="IPR046342">
    <property type="entry name" value="CBS_dom_sf"/>
</dbReference>
<keyword evidence="4 5" id="KW-0812">Transmembrane</keyword>
<evidence type="ECO:0000313" key="8">
    <source>
        <dbReference type="EMBL" id="GAA1966549.1"/>
    </source>
</evidence>
<keyword evidence="3" id="KW-0129">CBS domain</keyword>
<dbReference type="PROSITE" id="PS51371">
    <property type="entry name" value="CBS"/>
    <property type="match status" value="1"/>
</dbReference>
<evidence type="ECO:0000256" key="1">
    <source>
        <dbReference type="ARBA" id="ARBA00004651"/>
    </source>
</evidence>
<dbReference type="PANTHER" id="PTHR43099:SF5">
    <property type="entry name" value="HLYC_CORC FAMILY TRANSPORTER"/>
    <property type="match status" value="1"/>
</dbReference>
<gene>
    <name evidence="8" type="ORF">GCM10009817_02960</name>
</gene>
<feature type="transmembrane region" description="Helical" evidence="5">
    <location>
        <begin position="96"/>
        <end position="117"/>
    </location>
</feature>
<protein>
    <submittedName>
        <fullName evidence="8">Hemolysin family protein</fullName>
    </submittedName>
</protein>
<dbReference type="Pfam" id="PF01595">
    <property type="entry name" value="CNNM"/>
    <property type="match status" value="1"/>
</dbReference>
<dbReference type="InterPro" id="IPR051676">
    <property type="entry name" value="UPF0053_domain"/>
</dbReference>
<sequence length="337" mass="35292">MTTALLVSVLLLALNAFFVAAEFALVASKRHRLEDIADRGSTAARAAVRGSRELSLMLAGAQLGITLCTLGLGSLAKPAVAELLTPLFTFARVPDAAAYVVSVVLAVGIVVFLHMVVGEMAPKSWAIAHPERSAVLLALPFRGFTWVMRPALRLLNALANGCLRLVGVTPQDELGQVHGPKELQLLIASSKDHGMLAEPEHRVLAGAIDLDTTPVADLVVPMGRAVGVDATAECAEAEAVSRATGRSRLIVRDGGNPVGVAHVRDVVRARPGTPVAAVTTPAVHLDAGLSLLDALSRMRQAHAQLVLVDGPAGPIGLVTMEDLLEQVLGRFDDETDA</sequence>
<keyword evidence="4 5" id="KW-1133">Transmembrane helix</keyword>
<feature type="transmembrane region" description="Helical" evidence="5">
    <location>
        <begin position="6"/>
        <end position="27"/>
    </location>
</feature>
<dbReference type="RefSeq" id="WP_344057717.1">
    <property type="nucleotide sequence ID" value="NZ_BAAAPU010000003.1"/>
</dbReference>
<comment type="caution">
    <text evidence="8">The sequence shown here is derived from an EMBL/GenBank/DDBJ whole genome shotgun (WGS) entry which is preliminary data.</text>
</comment>
<dbReference type="Gene3D" id="3.10.580.10">
    <property type="entry name" value="CBS-domain"/>
    <property type="match status" value="1"/>
</dbReference>
<feature type="domain" description="CBS" evidence="6">
    <location>
        <begin position="278"/>
        <end position="334"/>
    </location>
</feature>
<dbReference type="EMBL" id="BAAAPU010000003">
    <property type="protein sequence ID" value="GAA1966549.1"/>
    <property type="molecule type" value="Genomic_DNA"/>
</dbReference>
<dbReference type="PROSITE" id="PS51846">
    <property type="entry name" value="CNNM"/>
    <property type="match status" value="1"/>
</dbReference>
<keyword evidence="4 5" id="KW-0472">Membrane</keyword>
<dbReference type="SUPFAM" id="SSF54631">
    <property type="entry name" value="CBS-domain pair"/>
    <property type="match status" value="1"/>
</dbReference>
<proteinExistence type="predicted"/>
<reference evidence="8 9" key="1">
    <citation type="journal article" date="2019" name="Int. J. Syst. Evol. Microbiol.">
        <title>The Global Catalogue of Microorganisms (GCM) 10K type strain sequencing project: providing services to taxonomists for standard genome sequencing and annotation.</title>
        <authorList>
            <consortium name="The Broad Institute Genomics Platform"/>
            <consortium name="The Broad Institute Genome Sequencing Center for Infectious Disease"/>
            <person name="Wu L."/>
            <person name="Ma J."/>
        </authorList>
    </citation>
    <scope>NUCLEOTIDE SEQUENCE [LARGE SCALE GENOMIC DNA]</scope>
    <source>
        <strain evidence="8 9">JCM 15628</strain>
    </source>
</reference>
<evidence type="ECO:0000256" key="2">
    <source>
        <dbReference type="ARBA" id="ARBA00022475"/>
    </source>
</evidence>
<organism evidence="8 9">
    <name type="scientific">Terrabacter lapilli</name>
    <dbReference type="NCBI Taxonomy" id="436231"/>
    <lineage>
        <taxon>Bacteria</taxon>
        <taxon>Bacillati</taxon>
        <taxon>Actinomycetota</taxon>
        <taxon>Actinomycetes</taxon>
        <taxon>Micrococcales</taxon>
        <taxon>Intrasporangiaceae</taxon>
        <taxon>Terrabacter</taxon>
    </lineage>
</organism>
<dbReference type="Proteomes" id="UP001500013">
    <property type="component" value="Unassembled WGS sequence"/>
</dbReference>
<evidence type="ECO:0000256" key="3">
    <source>
        <dbReference type="PROSITE-ProRule" id="PRU00703"/>
    </source>
</evidence>
<evidence type="ECO:0000259" key="7">
    <source>
        <dbReference type="PROSITE" id="PS51846"/>
    </source>
</evidence>
<name>A0ABN2RBG4_9MICO</name>
<evidence type="ECO:0000313" key="9">
    <source>
        <dbReference type="Proteomes" id="UP001500013"/>
    </source>
</evidence>
<keyword evidence="9" id="KW-1185">Reference proteome</keyword>
<dbReference type="Pfam" id="PF00571">
    <property type="entry name" value="CBS"/>
    <property type="match status" value="1"/>
</dbReference>
<keyword evidence="2" id="KW-1003">Cell membrane</keyword>
<feature type="domain" description="CNNM transmembrane" evidence="7">
    <location>
        <begin position="1"/>
        <end position="200"/>
    </location>
</feature>
<dbReference type="PANTHER" id="PTHR43099">
    <property type="entry name" value="UPF0053 PROTEIN YRKA"/>
    <property type="match status" value="1"/>
</dbReference>